<evidence type="ECO:0000313" key="2">
    <source>
        <dbReference type="EMBL" id="SNT01660.1"/>
    </source>
</evidence>
<dbReference type="OrthoDB" id="4382164at2"/>
<dbReference type="AlphaFoldDB" id="A0A239J755"/>
<proteinExistence type="predicted"/>
<organism evidence="2 3">
    <name type="scientific">Rhodococcoides kyotonense</name>
    <dbReference type="NCBI Taxonomy" id="398843"/>
    <lineage>
        <taxon>Bacteria</taxon>
        <taxon>Bacillati</taxon>
        <taxon>Actinomycetota</taxon>
        <taxon>Actinomycetes</taxon>
        <taxon>Mycobacteriales</taxon>
        <taxon>Nocardiaceae</taxon>
        <taxon>Rhodococcoides</taxon>
    </lineage>
</organism>
<protein>
    <recommendedName>
        <fullName evidence="4">SipW-cognate class signal peptide</fullName>
    </recommendedName>
</protein>
<accession>A0A239J755</accession>
<name>A0A239J755_9NOCA</name>
<evidence type="ECO:0000256" key="1">
    <source>
        <dbReference type="SAM" id="SignalP"/>
    </source>
</evidence>
<gene>
    <name evidence="2" type="ORF">SAMN05421642_10883</name>
</gene>
<dbReference type="RefSeq" id="WP_089247486.1">
    <property type="nucleotide sequence ID" value="NZ_FZOW01000008.1"/>
</dbReference>
<reference evidence="3" key="1">
    <citation type="submission" date="2017-06" db="EMBL/GenBank/DDBJ databases">
        <authorList>
            <person name="Varghese N."/>
            <person name="Submissions S."/>
        </authorList>
    </citation>
    <scope>NUCLEOTIDE SEQUENCE [LARGE SCALE GENOMIC DNA]</scope>
    <source>
        <strain evidence="3">JCM 23211</strain>
    </source>
</reference>
<keyword evidence="1" id="KW-0732">Signal</keyword>
<evidence type="ECO:0000313" key="3">
    <source>
        <dbReference type="Proteomes" id="UP000198327"/>
    </source>
</evidence>
<feature type="chain" id="PRO_5039003559" description="SipW-cognate class signal peptide" evidence="1">
    <location>
        <begin position="28"/>
        <end position="193"/>
    </location>
</feature>
<sequence length="193" mass="19540">MSMKWLWCAVAAAAVAAVAFGSVQSTGALWRAQTTAPGGTVAAGTFSLTARSGADAKSSSYVFANLKSSTPLLQNQFVQKPLVLENSGTTPMTVQVSSIAVQLQSGAAVTVHLDGTVVASQAACTDTGTPTGTSAFSVDVTTGTPAALSGAATRLEPGATQILCVRSTLKTVPAVQSTYTHVFSFLAKQAPRA</sequence>
<dbReference type="EMBL" id="FZOW01000008">
    <property type="protein sequence ID" value="SNT01660.1"/>
    <property type="molecule type" value="Genomic_DNA"/>
</dbReference>
<feature type="signal peptide" evidence="1">
    <location>
        <begin position="1"/>
        <end position="27"/>
    </location>
</feature>
<dbReference type="Proteomes" id="UP000198327">
    <property type="component" value="Unassembled WGS sequence"/>
</dbReference>
<keyword evidence="3" id="KW-1185">Reference proteome</keyword>
<evidence type="ECO:0008006" key="4">
    <source>
        <dbReference type="Google" id="ProtNLM"/>
    </source>
</evidence>